<evidence type="ECO:0000256" key="5">
    <source>
        <dbReference type="PROSITE-ProRule" id="PRU00581"/>
    </source>
</evidence>
<keyword evidence="2 5" id="KW-0812">Transmembrane</keyword>
<name>A0A3Q4H9E5_NEOBR</name>
<dbReference type="Ensembl" id="ENSNBRT00000013492.1">
    <property type="protein sequence ID" value="ENSNBRP00000013122.1"/>
    <property type="gene ID" value="ENSNBRG00000010217.1"/>
</dbReference>
<keyword evidence="3 6" id="KW-1133">Transmembrane helix</keyword>
<dbReference type="PANTHER" id="PTHR22776:SF10">
    <property type="entry name" value="CKLF-LIKE MARVEL TRANSMEMBRANE DOMAIN-CONTAINING PROTEIN 8"/>
    <property type="match status" value="1"/>
</dbReference>
<dbReference type="PANTHER" id="PTHR22776">
    <property type="entry name" value="MARVEL-CONTAINING POTENTIAL LIPID RAFT-ASSOCIATED PROTEIN"/>
    <property type="match status" value="1"/>
</dbReference>
<comment type="subcellular location">
    <subcellularLocation>
        <location evidence="1">Membrane</location>
        <topology evidence="1">Multi-pass membrane protein</topology>
    </subcellularLocation>
</comment>
<dbReference type="STRING" id="32507.ENSNBRP00000013122"/>
<dbReference type="Bgee" id="ENSNBRG00000010217">
    <property type="expression patterns" value="Expressed in heart and 4 other cell types or tissues"/>
</dbReference>
<dbReference type="Proteomes" id="UP000261580">
    <property type="component" value="Unassembled WGS sequence"/>
</dbReference>
<dbReference type="GeneTree" id="ENSGT00940000160520"/>
<feature type="transmembrane region" description="Helical" evidence="6">
    <location>
        <begin position="64"/>
        <end position="87"/>
    </location>
</feature>
<evidence type="ECO:0000259" key="7">
    <source>
        <dbReference type="PROSITE" id="PS51225"/>
    </source>
</evidence>
<keyword evidence="4 5" id="KW-0472">Membrane</keyword>
<organism evidence="8 9">
    <name type="scientific">Neolamprologus brichardi</name>
    <name type="common">Fairy cichlid</name>
    <name type="synonym">Lamprologus brichardi</name>
    <dbReference type="NCBI Taxonomy" id="32507"/>
    <lineage>
        <taxon>Eukaryota</taxon>
        <taxon>Metazoa</taxon>
        <taxon>Chordata</taxon>
        <taxon>Craniata</taxon>
        <taxon>Vertebrata</taxon>
        <taxon>Euteleostomi</taxon>
        <taxon>Actinopterygii</taxon>
        <taxon>Neopterygii</taxon>
        <taxon>Teleostei</taxon>
        <taxon>Neoteleostei</taxon>
        <taxon>Acanthomorphata</taxon>
        <taxon>Ovalentaria</taxon>
        <taxon>Cichlomorphae</taxon>
        <taxon>Cichliformes</taxon>
        <taxon>Cichlidae</taxon>
        <taxon>African cichlids</taxon>
        <taxon>Pseudocrenilabrinae</taxon>
        <taxon>Lamprologini</taxon>
        <taxon>Neolamprologus</taxon>
    </lineage>
</organism>
<feature type="domain" description="MARVEL" evidence="7">
    <location>
        <begin position="31"/>
        <end position="198"/>
    </location>
</feature>
<evidence type="ECO:0000256" key="6">
    <source>
        <dbReference type="SAM" id="Phobius"/>
    </source>
</evidence>
<evidence type="ECO:0000313" key="9">
    <source>
        <dbReference type="Proteomes" id="UP000261580"/>
    </source>
</evidence>
<dbReference type="InterPro" id="IPR050578">
    <property type="entry name" value="MARVEL-CKLF_proteins"/>
</dbReference>
<dbReference type="GO" id="GO:0019911">
    <property type="term" value="F:structural constituent of myelin sheath"/>
    <property type="evidence" value="ECO:0007669"/>
    <property type="project" value="TreeGrafter"/>
</dbReference>
<feature type="transmembrane region" description="Helical" evidence="6">
    <location>
        <begin position="38"/>
        <end position="57"/>
    </location>
</feature>
<feature type="transmembrane region" description="Helical" evidence="6">
    <location>
        <begin position="137"/>
        <end position="158"/>
    </location>
</feature>
<evidence type="ECO:0000256" key="1">
    <source>
        <dbReference type="ARBA" id="ARBA00004141"/>
    </source>
</evidence>
<dbReference type="InterPro" id="IPR008253">
    <property type="entry name" value="Marvel"/>
</dbReference>
<evidence type="ECO:0000256" key="3">
    <source>
        <dbReference type="ARBA" id="ARBA00022989"/>
    </source>
</evidence>
<evidence type="ECO:0000256" key="4">
    <source>
        <dbReference type="ARBA" id="ARBA00023136"/>
    </source>
</evidence>
<keyword evidence="9" id="KW-1185">Reference proteome</keyword>
<dbReference type="PROSITE" id="PS51225">
    <property type="entry name" value="MARVEL"/>
    <property type="match status" value="1"/>
</dbReference>
<dbReference type="AlphaFoldDB" id="A0A3Q4H9E5"/>
<proteinExistence type="predicted"/>
<dbReference type="GO" id="GO:0016020">
    <property type="term" value="C:membrane"/>
    <property type="evidence" value="ECO:0007669"/>
    <property type="project" value="UniProtKB-SubCell"/>
</dbReference>
<sequence length="204" mass="23315">MERPVAVSVRRSPSLPDYNTSTSTLAFDQHFTTTLKGILLQAEIICGMLVWILVGGTDYFHLPALCWVMFLSILFWILTVSLFIIYLTGVHNRIPQVPWTTLVTHRHMQILHKQAALLFLLKTIFPEFCKLFLKPVILCLCLYQSLCINCIATALYLVTAVVDALSVNQDVRGRHNYNCWAASAVRAPTIFFKDKKERKNSRKL</sequence>
<dbReference type="OMA" id="VRGRHNY"/>
<accession>A0A3Q4H9E5</accession>
<dbReference type="GO" id="GO:0042552">
    <property type="term" value="P:myelination"/>
    <property type="evidence" value="ECO:0007669"/>
    <property type="project" value="TreeGrafter"/>
</dbReference>
<reference evidence="8" key="1">
    <citation type="submission" date="2025-08" db="UniProtKB">
        <authorList>
            <consortium name="Ensembl"/>
        </authorList>
    </citation>
    <scope>IDENTIFICATION</scope>
</reference>
<protein>
    <submittedName>
        <fullName evidence="8">CKLF-like MARVEL transmembrane domain containing 8b</fullName>
    </submittedName>
</protein>
<evidence type="ECO:0000256" key="2">
    <source>
        <dbReference type="ARBA" id="ARBA00022692"/>
    </source>
</evidence>
<evidence type="ECO:0000313" key="8">
    <source>
        <dbReference type="Ensembl" id="ENSNBRP00000013122.1"/>
    </source>
</evidence>
<reference evidence="8" key="2">
    <citation type="submission" date="2025-09" db="UniProtKB">
        <authorList>
            <consortium name="Ensembl"/>
        </authorList>
    </citation>
    <scope>IDENTIFICATION</scope>
</reference>